<keyword evidence="2" id="KW-0472">Membrane</keyword>
<feature type="transmembrane region" description="Helical" evidence="2">
    <location>
        <begin position="63"/>
        <end position="86"/>
    </location>
</feature>
<feature type="domain" description="YdbS-like PH" evidence="3">
    <location>
        <begin position="450"/>
        <end position="524"/>
    </location>
</feature>
<evidence type="ECO:0000313" key="4">
    <source>
        <dbReference type="EMBL" id="ANC32539.1"/>
    </source>
</evidence>
<evidence type="ECO:0000313" key="5">
    <source>
        <dbReference type="Proteomes" id="UP000076794"/>
    </source>
</evidence>
<keyword evidence="5" id="KW-1185">Reference proteome</keyword>
<feature type="transmembrane region" description="Helical" evidence="2">
    <location>
        <begin position="27"/>
        <end position="43"/>
    </location>
</feature>
<proteinExistence type="predicted"/>
<dbReference type="Pfam" id="PF03703">
    <property type="entry name" value="bPH_2"/>
    <property type="match status" value="3"/>
</dbReference>
<dbReference type="PIRSF" id="PIRSF026631">
    <property type="entry name" value="UCP026631"/>
    <property type="match status" value="1"/>
</dbReference>
<dbReference type="EMBL" id="CP014209">
    <property type="protein sequence ID" value="ANC32539.1"/>
    <property type="molecule type" value="Genomic_DNA"/>
</dbReference>
<name>A0A168FUL5_9MICO</name>
<keyword evidence="2" id="KW-1133">Transmembrane helix</keyword>
<dbReference type="KEGG" id="ido:I598_3023"/>
<dbReference type="PATRIC" id="fig|1300344.3.peg.3042"/>
<dbReference type="Proteomes" id="UP000076794">
    <property type="component" value="Chromosome"/>
</dbReference>
<keyword evidence="2" id="KW-0812">Transmembrane</keyword>
<feature type="region of interest" description="Disordered" evidence="1">
    <location>
        <begin position="176"/>
        <end position="215"/>
    </location>
</feature>
<evidence type="ECO:0000256" key="1">
    <source>
        <dbReference type="SAM" id="MobiDB-lite"/>
    </source>
</evidence>
<evidence type="ECO:0000259" key="3">
    <source>
        <dbReference type="Pfam" id="PF03703"/>
    </source>
</evidence>
<dbReference type="PANTHER" id="PTHR34473:SF2">
    <property type="entry name" value="UPF0699 TRANSMEMBRANE PROTEIN YDBT"/>
    <property type="match status" value="1"/>
</dbReference>
<feature type="transmembrane region" description="Helical" evidence="2">
    <location>
        <begin position="274"/>
        <end position="294"/>
    </location>
</feature>
<dbReference type="InterPro" id="IPR005182">
    <property type="entry name" value="YdbS-like_PH"/>
</dbReference>
<dbReference type="OrthoDB" id="3190163at2"/>
<dbReference type="STRING" id="1300344.I598_3023"/>
<dbReference type="PANTHER" id="PTHR34473">
    <property type="entry name" value="UPF0699 TRANSMEMBRANE PROTEIN YDBS"/>
    <property type="match status" value="1"/>
</dbReference>
<feature type="domain" description="YdbS-like PH" evidence="3">
    <location>
        <begin position="86"/>
        <end position="165"/>
    </location>
</feature>
<dbReference type="RefSeq" id="WP_068203796.1">
    <property type="nucleotide sequence ID" value="NZ_CP014209.1"/>
</dbReference>
<dbReference type="AlphaFoldDB" id="A0A168FUL5"/>
<evidence type="ECO:0000256" key="2">
    <source>
        <dbReference type="SAM" id="Phobius"/>
    </source>
</evidence>
<feature type="domain" description="YdbS-like PH" evidence="3">
    <location>
        <begin position="327"/>
        <end position="394"/>
    </location>
</feature>
<reference evidence="4 5" key="1">
    <citation type="submission" date="2016-01" db="EMBL/GenBank/DDBJ databases">
        <title>Complete genome sequence of a soil Actinobacterium, Isoptericola dokdonensis DS-3.</title>
        <authorList>
            <person name="Kwon S.-K."/>
            <person name="Kim J.F."/>
        </authorList>
    </citation>
    <scope>NUCLEOTIDE SEQUENCE [LARGE SCALE GENOMIC DNA]</scope>
    <source>
        <strain evidence="4 5">DS-3</strain>
    </source>
</reference>
<accession>A0A168FUL5</accession>
<gene>
    <name evidence="4" type="ORF">I598_3023</name>
</gene>
<dbReference type="InterPro" id="IPR014529">
    <property type="entry name" value="UCP026631"/>
</dbReference>
<sequence length="559" mass="59742">MSGETTGTTPEPPVDDRRWRRVHPVTPLVRAWAAVVALLFILGNQAIDSIGVAGEVAGQVARYWWVGLLAFVLFLGVVVGFTVLAWRMTTYAVDDDAAHLRQGILFRQQRHARLDRLQAVDVRQPLVARLFGLAELSLEVAGGSDSAVRIGFLRLDDANQLRAEILARAAGVKARRARGRTDVAPDPEAAGTAVPAAGSEESADAPVGTTGDDRTGATVAAAHTDDASPVTVDAAVGHVPGPDGAGPADLDLPAVEAPENQVYEVPPGRLVVSLLRLPVVWLILLAFVGLGVAVGVTRNFGLLGSVLPGLLGGGAYLFSRFAGEFGFRAAISPDGIRLRHGLLETRAQTIPPGRVQALSLTQGFWWRGKGWWRVKVNVAGYGVEGTDTQHVLLPVGPRDEALTALWLVLPDLRTDEVAPLLDEGLTGDARSDRTFTTSPRRARLFDPLSWRRNGYAVTDRVLLLRTGRLSRSLVVVPHERTQSLGLEQGPWQRRRGVATFAVHSTPGPVAPRVPHLDDADAAALIAAQSVRARTARAHQAPERWMEAVAELAPAGTAAP</sequence>
<organism evidence="4 5">
    <name type="scientific">Isoptericola dokdonensis DS-3</name>
    <dbReference type="NCBI Taxonomy" id="1300344"/>
    <lineage>
        <taxon>Bacteria</taxon>
        <taxon>Bacillati</taxon>
        <taxon>Actinomycetota</taxon>
        <taxon>Actinomycetes</taxon>
        <taxon>Micrococcales</taxon>
        <taxon>Promicromonosporaceae</taxon>
        <taxon>Isoptericola</taxon>
    </lineage>
</organism>
<protein>
    <submittedName>
        <fullName evidence="4">Bacterial membrane flanked domain protein</fullName>
    </submittedName>
</protein>